<evidence type="ECO:0000313" key="2">
    <source>
        <dbReference type="Proteomes" id="UP000034392"/>
    </source>
</evidence>
<keyword evidence="1" id="KW-0378">Hydrolase</keyword>
<gene>
    <name evidence="1" type="ORF">WYH_01143</name>
</gene>
<reference evidence="1" key="1">
    <citation type="submission" date="2015-05" db="EMBL/GenBank/DDBJ databases">
        <title>The complete genome of Altererythrobacter atlanticus strain 26DY36.</title>
        <authorList>
            <person name="Wu Y.-H."/>
            <person name="Cheng H."/>
            <person name="Wu X.-W."/>
        </authorList>
    </citation>
    <scope>NUCLEOTIDE SEQUENCE [LARGE SCALE GENOMIC DNA]</scope>
    <source>
        <strain evidence="1">26DY36</strain>
    </source>
</reference>
<dbReference type="EMBL" id="CP011452">
    <property type="protein sequence ID" value="AKH42189.1"/>
    <property type="molecule type" value="Genomic_DNA"/>
</dbReference>
<dbReference type="Gene3D" id="3.40.50.300">
    <property type="entry name" value="P-loop containing nucleotide triphosphate hydrolases"/>
    <property type="match status" value="1"/>
</dbReference>
<dbReference type="Proteomes" id="UP000034392">
    <property type="component" value="Chromosome"/>
</dbReference>
<proteinExistence type="predicted"/>
<dbReference type="InterPro" id="IPR027417">
    <property type="entry name" value="P-loop_NTPase"/>
</dbReference>
<dbReference type="SUPFAM" id="SSF52540">
    <property type="entry name" value="P-loop containing nucleoside triphosphate hydrolases"/>
    <property type="match status" value="1"/>
</dbReference>
<dbReference type="AlphaFoldDB" id="A0A0F7KRG3"/>
<keyword evidence="2" id="KW-1185">Reference proteome</keyword>
<evidence type="ECO:0000313" key="1">
    <source>
        <dbReference type="EMBL" id="AKH42189.1"/>
    </source>
</evidence>
<dbReference type="KEGG" id="aay:WYH_01143"/>
<protein>
    <submittedName>
        <fullName evidence="1">Nucleoside triphosphate hydrolase domain-containing protein</fullName>
    </submittedName>
</protein>
<dbReference type="RefSeq" id="WP_046903064.1">
    <property type="nucleotide sequence ID" value="NZ_CP011452.2"/>
</dbReference>
<dbReference type="STRING" id="1267766.WYH_01143"/>
<organism evidence="1 2">
    <name type="scientific">Croceibacterium atlanticum</name>
    <dbReference type="NCBI Taxonomy" id="1267766"/>
    <lineage>
        <taxon>Bacteria</taxon>
        <taxon>Pseudomonadati</taxon>
        <taxon>Pseudomonadota</taxon>
        <taxon>Alphaproteobacteria</taxon>
        <taxon>Sphingomonadales</taxon>
        <taxon>Erythrobacteraceae</taxon>
        <taxon>Croceibacterium</taxon>
    </lineage>
</organism>
<name>A0A0F7KRG3_9SPHN</name>
<dbReference type="OrthoDB" id="455474at2"/>
<dbReference type="PATRIC" id="fig|1267766.3.peg.1149"/>
<dbReference type="GO" id="GO:0016787">
    <property type="term" value="F:hydrolase activity"/>
    <property type="evidence" value="ECO:0007669"/>
    <property type="project" value="UniProtKB-KW"/>
</dbReference>
<accession>A0A0F7KRG3</accession>
<sequence>MNPAVGALIMAEQLPADYREIVESHWQPLARHIADHASRKNPLIVGVNGAQGSGKTTLCSFLELLLAEHGLHAITLSLDDLYLQRTEREEMARSIHPLFATRGVPGTHEIELGMAIIDDVLDRRDVYRPAFDKANDDRTSMLVGPQRDVDILLFEGWCMGALPQDEEALARPINRLEAEEDGDGIWRREVNRRLASDYADLFARLDLLVMLAVPDFDSVRTNRRLQEEKLARNSPKGEAIMDEAALERFLAHYERLTRHMLAEMPARADILIRIGHDHRPISAPEDWQSPAA</sequence>